<dbReference type="Pfam" id="PF22023">
    <property type="entry name" value="Pus10_THUMP_arc"/>
    <property type="match status" value="1"/>
</dbReference>
<name>A0A075G4F3_9ARCH</name>
<feature type="domain" description="Pus10 THUMP" evidence="5">
    <location>
        <begin position="70"/>
        <end position="143"/>
    </location>
</feature>
<dbReference type="EMBL" id="KF900533">
    <property type="protein sequence ID" value="AIE98329.1"/>
    <property type="molecule type" value="Genomic_DNA"/>
</dbReference>
<proteinExistence type="predicted"/>
<keyword evidence="2" id="KW-0819">tRNA processing</keyword>
<dbReference type="GO" id="GO:0031119">
    <property type="term" value="P:tRNA pseudouridine synthesis"/>
    <property type="evidence" value="ECO:0007669"/>
    <property type="project" value="TreeGrafter"/>
</dbReference>
<evidence type="ECO:0000256" key="2">
    <source>
        <dbReference type="ARBA" id="ARBA00022694"/>
    </source>
</evidence>
<keyword evidence="3" id="KW-0413">Isomerase</keyword>
<dbReference type="Pfam" id="PF21238">
    <property type="entry name" value="Pus10_C"/>
    <property type="match status" value="1"/>
</dbReference>
<evidence type="ECO:0000256" key="3">
    <source>
        <dbReference type="ARBA" id="ARBA00023235"/>
    </source>
</evidence>
<dbReference type="GO" id="GO:0160148">
    <property type="term" value="F:tRNA pseudouridine(55) synthase activity"/>
    <property type="evidence" value="ECO:0007669"/>
    <property type="project" value="UniProtKB-EC"/>
</dbReference>
<accession>A0A075G4F3</accession>
<evidence type="ECO:0000256" key="1">
    <source>
        <dbReference type="ARBA" id="ARBA00012787"/>
    </source>
</evidence>
<reference evidence="6" key="1">
    <citation type="journal article" date="2014" name="Genome Biol. Evol.">
        <title>Pangenome evidence for extensive interdomain horizontal transfer affecting lineage core and shell genes in uncultured planktonic thaumarchaeota and euryarchaeota.</title>
        <authorList>
            <person name="Deschamps P."/>
            <person name="Zivanovic Y."/>
            <person name="Moreira D."/>
            <person name="Rodriguez-Valera F."/>
            <person name="Lopez-Garcia P."/>
        </authorList>
    </citation>
    <scope>NUCLEOTIDE SEQUENCE</scope>
</reference>
<dbReference type="InterPro" id="IPR039894">
    <property type="entry name" value="Pus10-like"/>
</dbReference>
<dbReference type="InterPro" id="IPR048741">
    <property type="entry name" value="Pus10-like_C"/>
</dbReference>
<dbReference type="Gene3D" id="3.30.70.2510">
    <property type="match status" value="1"/>
</dbReference>
<dbReference type="InterPro" id="IPR055174">
    <property type="entry name" value="Pus10_THUMP_arc"/>
</dbReference>
<dbReference type="PANTHER" id="PTHR21568:SF0">
    <property type="entry name" value="TRNA PSEUDOURIDINE SYNTHASE PUS10"/>
    <property type="match status" value="1"/>
</dbReference>
<organism evidence="6">
    <name type="scientific">uncultured marine thaumarchaeote KM3_05_F10</name>
    <dbReference type="NCBI Taxonomy" id="1455969"/>
    <lineage>
        <taxon>Archaea</taxon>
        <taxon>Nitrososphaerota</taxon>
        <taxon>environmental samples</taxon>
    </lineage>
</organism>
<dbReference type="PANTHER" id="PTHR21568">
    <property type="entry name" value="TRNA PSEUDOURIDINE SYNTHASE PUS10"/>
    <property type="match status" value="1"/>
</dbReference>
<sequence>MKSQHAIISNILENHDLCEYCAGRIFSKLVGKPTSKTLGKNYLKKFSKNTNHICYICKNIFEGLDYLLTNIHEKSHDVDFKTFNLGLSLKPSILERDDYLKSKFKIKGIESIKFAISIELAKKISQLTKSKRIMNNPDVFIEVNFKDDSCTLRTKPLFVYGRYNKKIRKLPQKQVSCKYCNGIGCHNCNFTGIENIETIEGKISTLLIKKFDAKQVKINWIGGEDQSSLVLGNGRPFFTKILNPKKRNRILRKTSDLDGIYLSELRKLSVQPKGSIPFKSRVTVTINTEKTISLIQLKKLDILENLEIHYSSKDKKKFSKRIYKIGYKKIGKNSFTLDLFADGGIPIKSFIQHSDFSPNVSELLGNQCECKKFDFKNIIV</sequence>
<dbReference type="AlphaFoldDB" id="A0A075G4F3"/>
<evidence type="ECO:0000259" key="5">
    <source>
        <dbReference type="Pfam" id="PF22023"/>
    </source>
</evidence>
<protein>
    <recommendedName>
        <fullName evidence="1">tRNA pseudouridine(55) synthase</fullName>
        <ecNumber evidence="1">5.4.99.25</ecNumber>
    </recommendedName>
</protein>
<gene>
    <name evidence="6" type="primary">PUS10</name>
</gene>
<evidence type="ECO:0000259" key="4">
    <source>
        <dbReference type="Pfam" id="PF21238"/>
    </source>
</evidence>
<feature type="domain" description="Pus10-like C-terminal" evidence="4">
    <location>
        <begin position="158"/>
        <end position="378"/>
    </location>
</feature>
<evidence type="ECO:0000313" key="6">
    <source>
        <dbReference type="EMBL" id="AIE98329.1"/>
    </source>
</evidence>
<dbReference type="EC" id="5.4.99.25" evidence="1"/>